<sequence length="184" mass="19150">AHHPGRTGGAGRAAGRVPGPDVQLAGPPAEPGRQCLGPGRRAADPAVRADPQPGGNGAGLRRARAPDAGRGHPGPRRGAVGAGPRGPGRGRRPAHRRVEEPVRGERGVPGPQGQCQLPAAAGRAGEHRGPRRVRPAVLQRRCAVLQQLRAHHPDRAGGRCDGLPRPRVLPGRGRRPGPRHRPLL</sequence>
<gene>
    <name evidence="2" type="ORF">AVDCRST_MAG41-3052</name>
</gene>
<evidence type="ECO:0000313" key="2">
    <source>
        <dbReference type="EMBL" id="CAA9273499.1"/>
    </source>
</evidence>
<proteinExistence type="predicted"/>
<feature type="non-terminal residue" evidence="2">
    <location>
        <position position="1"/>
    </location>
</feature>
<feature type="compositionally biased region" description="Low complexity" evidence="1">
    <location>
        <begin position="37"/>
        <end position="51"/>
    </location>
</feature>
<feature type="non-terminal residue" evidence="2">
    <location>
        <position position="184"/>
    </location>
</feature>
<feature type="region of interest" description="Disordered" evidence="1">
    <location>
        <begin position="1"/>
        <end position="134"/>
    </location>
</feature>
<dbReference type="EMBL" id="CADCTP010000279">
    <property type="protein sequence ID" value="CAA9273499.1"/>
    <property type="molecule type" value="Genomic_DNA"/>
</dbReference>
<organism evidence="2">
    <name type="scientific">uncultured Mycobacteriales bacterium</name>
    <dbReference type="NCBI Taxonomy" id="581187"/>
    <lineage>
        <taxon>Bacteria</taxon>
        <taxon>Bacillati</taxon>
        <taxon>Actinomycetota</taxon>
        <taxon>Actinomycetes</taxon>
        <taxon>Mycobacteriales</taxon>
        <taxon>environmental samples</taxon>
    </lineage>
</organism>
<feature type="compositionally biased region" description="Gly residues" evidence="1">
    <location>
        <begin position="1"/>
        <end position="12"/>
    </location>
</feature>
<name>A0A6J4J8L1_9ACTN</name>
<evidence type="ECO:0000256" key="1">
    <source>
        <dbReference type="SAM" id="MobiDB-lite"/>
    </source>
</evidence>
<reference evidence="2" key="1">
    <citation type="submission" date="2020-02" db="EMBL/GenBank/DDBJ databases">
        <authorList>
            <person name="Meier V. D."/>
        </authorList>
    </citation>
    <scope>NUCLEOTIDE SEQUENCE</scope>
    <source>
        <strain evidence="2">AVDCRST_MAG41</strain>
    </source>
</reference>
<protein>
    <submittedName>
        <fullName evidence="2">LemA protein</fullName>
    </submittedName>
</protein>
<feature type="compositionally biased region" description="Basic residues" evidence="1">
    <location>
        <begin position="172"/>
        <end position="184"/>
    </location>
</feature>
<feature type="region of interest" description="Disordered" evidence="1">
    <location>
        <begin position="149"/>
        <end position="184"/>
    </location>
</feature>
<dbReference type="AlphaFoldDB" id="A0A6J4J8L1"/>
<accession>A0A6J4J8L1</accession>
<feature type="compositionally biased region" description="Basic and acidic residues" evidence="1">
    <location>
        <begin position="151"/>
        <end position="164"/>
    </location>
</feature>
<feature type="compositionally biased region" description="Basic and acidic residues" evidence="1">
    <location>
        <begin position="96"/>
        <end position="106"/>
    </location>
</feature>